<organism evidence="1">
    <name type="scientific">Rhizophora mucronata</name>
    <name type="common">Asiatic mangrove</name>
    <dbReference type="NCBI Taxonomy" id="61149"/>
    <lineage>
        <taxon>Eukaryota</taxon>
        <taxon>Viridiplantae</taxon>
        <taxon>Streptophyta</taxon>
        <taxon>Embryophyta</taxon>
        <taxon>Tracheophyta</taxon>
        <taxon>Spermatophyta</taxon>
        <taxon>Magnoliopsida</taxon>
        <taxon>eudicotyledons</taxon>
        <taxon>Gunneridae</taxon>
        <taxon>Pentapetalae</taxon>
        <taxon>rosids</taxon>
        <taxon>fabids</taxon>
        <taxon>Malpighiales</taxon>
        <taxon>Rhizophoraceae</taxon>
        <taxon>Rhizophora</taxon>
    </lineage>
</organism>
<keyword evidence="1" id="KW-0560">Oxidoreductase</keyword>
<name>A0A2P2NW28_RHIMU</name>
<proteinExistence type="predicted"/>
<dbReference type="EMBL" id="GGEC01066191">
    <property type="protein sequence ID" value="MBX46675.1"/>
    <property type="molecule type" value="Transcribed_RNA"/>
</dbReference>
<evidence type="ECO:0000313" key="1">
    <source>
        <dbReference type="EMBL" id="MBX46675.1"/>
    </source>
</evidence>
<reference evidence="1" key="1">
    <citation type="submission" date="2018-02" db="EMBL/GenBank/DDBJ databases">
        <title>Rhizophora mucronata_Transcriptome.</title>
        <authorList>
            <person name="Meera S.P."/>
            <person name="Sreeshan A."/>
            <person name="Augustine A."/>
        </authorList>
    </citation>
    <scope>NUCLEOTIDE SEQUENCE</scope>
    <source>
        <tissue evidence="1">Leaf</tissue>
    </source>
</reference>
<sequence>MSLCNIQADHGTLSHSKPREIVVVCLVMGKSYLPIPEGGYKAGSSDQLIAQFFGQTKEKTENINFMLKLVQHFVWLQVSSRTLQWT</sequence>
<keyword evidence="1" id="KW-0223">Dioxygenase</keyword>
<protein>
    <submittedName>
        <fullName evidence="1">4-hydroxyphenylpyruvate dioxygenase-like</fullName>
    </submittedName>
</protein>
<dbReference type="AlphaFoldDB" id="A0A2P2NW28"/>
<accession>A0A2P2NW28</accession>
<dbReference type="GO" id="GO:0051213">
    <property type="term" value="F:dioxygenase activity"/>
    <property type="evidence" value="ECO:0007669"/>
    <property type="project" value="UniProtKB-KW"/>
</dbReference>
<keyword evidence="1" id="KW-0670">Pyruvate</keyword>